<evidence type="ECO:0000256" key="5">
    <source>
        <dbReference type="ARBA" id="ARBA00023277"/>
    </source>
</evidence>
<dbReference type="InterPro" id="IPR001701">
    <property type="entry name" value="Glyco_hydro_9"/>
</dbReference>
<dbReference type="InterPro" id="IPR012341">
    <property type="entry name" value="6hp_glycosidase-like_sf"/>
</dbReference>
<evidence type="ECO:0000256" key="3">
    <source>
        <dbReference type="ARBA" id="ARBA00022801"/>
    </source>
</evidence>
<evidence type="ECO:0000313" key="11">
    <source>
        <dbReference type="Ensembl" id="ENSCINP00000019298.3"/>
    </source>
</evidence>
<dbReference type="HOGENOM" id="CLU_008926_1_5_1"/>
<dbReference type="InParanoid" id="F7AEX3"/>
<reference evidence="11" key="2">
    <citation type="submission" date="2025-08" db="UniProtKB">
        <authorList>
            <consortium name="Ensembl"/>
        </authorList>
    </citation>
    <scope>IDENTIFICATION</scope>
</reference>
<dbReference type="Proteomes" id="UP000008144">
    <property type="component" value="Unassembled WGS sequence"/>
</dbReference>
<keyword evidence="6 8" id="KW-0326">Glycosidase</keyword>
<dbReference type="OMA" id="MCSYLHQ"/>
<evidence type="ECO:0000256" key="8">
    <source>
        <dbReference type="PROSITE-ProRule" id="PRU10059"/>
    </source>
</evidence>
<comment type="similarity">
    <text evidence="2 8 9">Belongs to the glycosyl hydrolase 9 (cellulase E) family.</text>
</comment>
<dbReference type="Pfam" id="PF00759">
    <property type="entry name" value="Glyco_hydro_9"/>
    <property type="match status" value="1"/>
</dbReference>
<name>F7AEX3_CIOIN</name>
<evidence type="ECO:0000259" key="10">
    <source>
        <dbReference type="Pfam" id="PF00759"/>
    </source>
</evidence>
<evidence type="ECO:0000256" key="4">
    <source>
        <dbReference type="ARBA" id="ARBA00023001"/>
    </source>
</evidence>
<dbReference type="InterPro" id="IPR018221">
    <property type="entry name" value="Glyco_hydro_9_His_AS"/>
</dbReference>
<sequence>CKIFISLPRPPFTPRNNYDYNLVIHNSLLFFEAQRSGDIGSNSRIRWRFPAHMTDGFDCGVDLSGGYYVSGDYVKYGFPTASAMTMLAWGYLEFPDAYDESGETRYLREALKWGTDYFIKAHVSSNKFVGQVGLSDLENSFWLRPQDMTVDRPCYNVTDRKPGSDLLAETAAAMAATAKVFMFLDDPYVQTLLQHARQLYDFAKTSRGTYSLSIRPAADHYPSNAYTDELVWAALWLYEATNERRFLADAGRFYDEFGLNEAKTEVSWDLKTTPVQLLLTKHAYRSGATSRAEDYLDKVTQFCEYSLNRTAEESIHTPQGLLYINQWGTTRYACNAAFVCLVASKLPALDQNLKRTYRKFAEDQIDYVLGKTGRSFVVGHGSNYPTQPHHRASSCSMAGMCGWTSYHSNSSNPQLLQGALVGGPDSTDQFTNDRSDYRSNGVSIDYNAGFQGAVAGIRGV</sequence>
<evidence type="ECO:0000256" key="1">
    <source>
        <dbReference type="ARBA" id="ARBA00000966"/>
    </source>
</evidence>
<dbReference type="Ensembl" id="ENSCINT00000019298.3">
    <property type="protein sequence ID" value="ENSCINP00000019298.3"/>
    <property type="gene ID" value="ENSCING00000009478.3"/>
</dbReference>
<feature type="domain" description="Glycoside hydrolase family 9" evidence="10">
    <location>
        <begin position="20"/>
        <end position="453"/>
    </location>
</feature>
<dbReference type="Gene3D" id="1.50.10.10">
    <property type="match status" value="1"/>
</dbReference>
<keyword evidence="4 9" id="KW-0136">Cellulose degradation</keyword>
<organism evidence="11 12">
    <name type="scientific">Ciona intestinalis</name>
    <name type="common">Transparent sea squirt</name>
    <name type="synonym">Ascidia intestinalis</name>
    <dbReference type="NCBI Taxonomy" id="7719"/>
    <lineage>
        <taxon>Eukaryota</taxon>
        <taxon>Metazoa</taxon>
        <taxon>Chordata</taxon>
        <taxon>Tunicata</taxon>
        <taxon>Ascidiacea</taxon>
        <taxon>Phlebobranchia</taxon>
        <taxon>Cionidae</taxon>
        <taxon>Ciona</taxon>
    </lineage>
</organism>
<evidence type="ECO:0000256" key="6">
    <source>
        <dbReference type="ARBA" id="ARBA00023295"/>
    </source>
</evidence>
<accession>F7AEX3</accession>
<reference evidence="12" key="1">
    <citation type="journal article" date="2002" name="Science">
        <title>The draft genome of Ciona intestinalis: insights into chordate and vertebrate origins.</title>
        <authorList>
            <person name="Dehal P."/>
            <person name="Satou Y."/>
            <person name="Campbell R.K."/>
            <person name="Chapman J."/>
            <person name="Degnan B."/>
            <person name="De Tomaso A."/>
            <person name="Davidson B."/>
            <person name="Di Gregorio A."/>
            <person name="Gelpke M."/>
            <person name="Goodstein D.M."/>
            <person name="Harafuji N."/>
            <person name="Hastings K.E."/>
            <person name="Ho I."/>
            <person name="Hotta K."/>
            <person name="Huang W."/>
            <person name="Kawashima T."/>
            <person name="Lemaire P."/>
            <person name="Martinez D."/>
            <person name="Meinertzhagen I.A."/>
            <person name="Necula S."/>
            <person name="Nonaka M."/>
            <person name="Putnam N."/>
            <person name="Rash S."/>
            <person name="Saiga H."/>
            <person name="Satake M."/>
            <person name="Terry A."/>
            <person name="Yamada L."/>
            <person name="Wang H.G."/>
            <person name="Awazu S."/>
            <person name="Azumi K."/>
            <person name="Boore J."/>
            <person name="Branno M."/>
            <person name="Chin-Bow S."/>
            <person name="DeSantis R."/>
            <person name="Doyle S."/>
            <person name="Francino P."/>
            <person name="Keys D.N."/>
            <person name="Haga S."/>
            <person name="Hayashi H."/>
            <person name="Hino K."/>
            <person name="Imai K.S."/>
            <person name="Inaba K."/>
            <person name="Kano S."/>
            <person name="Kobayashi K."/>
            <person name="Kobayashi M."/>
            <person name="Lee B.I."/>
            <person name="Makabe K.W."/>
            <person name="Manohar C."/>
            <person name="Matassi G."/>
            <person name="Medina M."/>
            <person name="Mochizuki Y."/>
            <person name="Mount S."/>
            <person name="Morishita T."/>
            <person name="Miura S."/>
            <person name="Nakayama A."/>
            <person name="Nishizaka S."/>
            <person name="Nomoto H."/>
            <person name="Ohta F."/>
            <person name="Oishi K."/>
            <person name="Rigoutsos I."/>
            <person name="Sano M."/>
            <person name="Sasaki A."/>
            <person name="Sasakura Y."/>
            <person name="Shoguchi E."/>
            <person name="Shin-i T."/>
            <person name="Spagnuolo A."/>
            <person name="Stainier D."/>
            <person name="Suzuki M.M."/>
            <person name="Tassy O."/>
            <person name="Takatori N."/>
            <person name="Tokuoka M."/>
            <person name="Yagi K."/>
            <person name="Yoshizaki F."/>
            <person name="Wada S."/>
            <person name="Zhang C."/>
            <person name="Hyatt P.D."/>
            <person name="Larimer F."/>
            <person name="Detter C."/>
            <person name="Doggett N."/>
            <person name="Glavina T."/>
            <person name="Hawkins T."/>
            <person name="Richardson P."/>
            <person name="Lucas S."/>
            <person name="Kohara Y."/>
            <person name="Levine M."/>
            <person name="Satoh N."/>
            <person name="Rokhsar D.S."/>
        </authorList>
    </citation>
    <scope>NUCLEOTIDE SEQUENCE [LARGE SCALE GENOMIC DNA]</scope>
</reference>
<dbReference type="STRING" id="7719.ENSCINP00000019298"/>
<dbReference type="EC" id="3.2.1.4" evidence="9"/>
<protein>
    <recommendedName>
        <fullName evidence="9">Endoglucanase</fullName>
        <ecNumber evidence="9">3.2.1.4</ecNumber>
    </recommendedName>
</protein>
<dbReference type="GeneTree" id="ENSGT00530000064776"/>
<dbReference type="PANTHER" id="PTHR22298">
    <property type="entry name" value="ENDO-1,4-BETA-GLUCANASE"/>
    <property type="match status" value="1"/>
</dbReference>
<keyword evidence="5 8" id="KW-0119">Carbohydrate metabolism</keyword>
<evidence type="ECO:0000256" key="2">
    <source>
        <dbReference type="ARBA" id="ARBA00007072"/>
    </source>
</evidence>
<keyword evidence="3 8" id="KW-0378">Hydrolase</keyword>
<dbReference type="InterPro" id="IPR008928">
    <property type="entry name" value="6-hairpin_glycosidase_sf"/>
</dbReference>
<proteinExistence type="inferred from homology"/>
<evidence type="ECO:0000313" key="12">
    <source>
        <dbReference type="Proteomes" id="UP000008144"/>
    </source>
</evidence>
<evidence type="ECO:0000256" key="9">
    <source>
        <dbReference type="RuleBase" id="RU361166"/>
    </source>
</evidence>
<dbReference type="GO" id="GO:0008810">
    <property type="term" value="F:cellulase activity"/>
    <property type="evidence" value="ECO:0007669"/>
    <property type="project" value="UniProtKB-EC"/>
</dbReference>
<feature type="active site" evidence="8">
    <location>
        <position position="389"/>
    </location>
</feature>
<dbReference type="GO" id="GO:0030245">
    <property type="term" value="P:cellulose catabolic process"/>
    <property type="evidence" value="ECO:0007669"/>
    <property type="project" value="UniProtKB-KW"/>
</dbReference>
<reference evidence="11" key="3">
    <citation type="submission" date="2025-09" db="UniProtKB">
        <authorList>
            <consortium name="Ensembl"/>
        </authorList>
    </citation>
    <scope>IDENTIFICATION</scope>
</reference>
<comment type="catalytic activity">
    <reaction evidence="1 9">
        <text>Endohydrolysis of (1-&gt;4)-beta-D-glucosidic linkages in cellulose, lichenin and cereal beta-D-glucans.</text>
        <dbReference type="EC" id="3.2.1.4"/>
    </reaction>
</comment>
<evidence type="ECO:0000256" key="7">
    <source>
        <dbReference type="ARBA" id="ARBA00023326"/>
    </source>
</evidence>
<dbReference type="AlphaFoldDB" id="F7AEX3"/>
<dbReference type="PROSITE" id="PS00592">
    <property type="entry name" value="GH9_2"/>
    <property type="match status" value="1"/>
</dbReference>
<keyword evidence="7 8" id="KW-0624">Polysaccharide degradation</keyword>
<dbReference type="SUPFAM" id="SSF48208">
    <property type="entry name" value="Six-hairpin glycosidases"/>
    <property type="match status" value="1"/>
</dbReference>
<keyword evidence="12" id="KW-1185">Reference proteome</keyword>